<keyword evidence="12 17" id="KW-1133">Transmembrane helix</keyword>
<evidence type="ECO:0000256" key="14">
    <source>
        <dbReference type="ARBA" id="ARBA00023136"/>
    </source>
</evidence>
<evidence type="ECO:0000313" key="19">
    <source>
        <dbReference type="RefSeq" id="XP_034236107.1"/>
    </source>
</evidence>
<sequence length="187" mass="22128">MAPVWSAVNRAVFAAKTAPGLLLSRAAAKNANQIRQMSGGGHDRFVVQPTRWQWHKFKDLLHFYTFVGAIPLGLISLYANLFIGPAELAPIPEGYKPQEYEYYRHPITRFFKKYIMEGEQEAYERHMHYIWEVYDKSQYAKIENEVKTLQANRGDYQHWYYIPTETQTYQVMQQDVYEMEQERSFGR</sequence>
<dbReference type="OrthoDB" id="9995605at2759"/>
<dbReference type="PANTHER" id="PTHR13178:SF0">
    <property type="entry name" value="NADH DEHYDROGENASE [UBIQUINONE] 1 BETA SUBCOMPLEX SUBUNIT 5, MITOCHONDRIAL"/>
    <property type="match status" value="1"/>
</dbReference>
<dbReference type="GO" id="GO:0005743">
    <property type="term" value="C:mitochondrial inner membrane"/>
    <property type="evidence" value="ECO:0007669"/>
    <property type="project" value="UniProtKB-SubCell"/>
</dbReference>
<dbReference type="KEGG" id="tpal:117642246"/>
<keyword evidence="7" id="KW-0679">Respiratory chain</keyword>
<keyword evidence="14 17" id="KW-0472">Membrane</keyword>
<dbReference type="CTD" id="46260"/>
<name>A0A6P8YPS6_THRPL</name>
<gene>
    <name evidence="19" type="primary">LOC117642246</name>
</gene>
<feature type="transmembrane region" description="Helical" evidence="17">
    <location>
        <begin position="61"/>
        <end position="83"/>
    </location>
</feature>
<keyword evidence="18" id="KW-1185">Reference proteome</keyword>
<dbReference type="Proteomes" id="UP000515158">
    <property type="component" value="Unplaced"/>
</dbReference>
<dbReference type="GeneID" id="117642246"/>
<reference evidence="19" key="1">
    <citation type="submission" date="2025-08" db="UniProtKB">
        <authorList>
            <consortium name="RefSeq"/>
        </authorList>
    </citation>
    <scope>IDENTIFICATION</scope>
    <source>
        <tissue evidence="19">Total insect</tissue>
    </source>
</reference>
<evidence type="ECO:0000313" key="18">
    <source>
        <dbReference type="Proteomes" id="UP000515158"/>
    </source>
</evidence>
<comment type="similarity">
    <text evidence="3">Belongs to the complex I NDUFB5 subunit family.</text>
</comment>
<dbReference type="AlphaFoldDB" id="A0A6P8YPS6"/>
<evidence type="ECO:0000256" key="3">
    <source>
        <dbReference type="ARBA" id="ARBA00007152"/>
    </source>
</evidence>
<evidence type="ECO:0000256" key="5">
    <source>
        <dbReference type="ARBA" id="ARBA00015175"/>
    </source>
</evidence>
<dbReference type="FunCoup" id="A0A6P8YPS6">
    <property type="interactions" value="1162"/>
</dbReference>
<evidence type="ECO:0000256" key="4">
    <source>
        <dbReference type="ARBA" id="ARBA00011533"/>
    </source>
</evidence>
<evidence type="ECO:0000256" key="8">
    <source>
        <dbReference type="ARBA" id="ARBA00022692"/>
    </source>
</evidence>
<protein>
    <recommendedName>
        <fullName evidence="5">NADH dehydrogenase [ubiquinone] 1 beta subcomplex subunit 5, mitochondrial</fullName>
    </recommendedName>
    <alternativeName>
        <fullName evidence="16">Complex I-SGDH</fullName>
    </alternativeName>
    <alternativeName>
        <fullName evidence="15">NADH-ubiquinone oxidoreductase SGDH subunit</fullName>
    </alternativeName>
</protein>
<keyword evidence="8 17" id="KW-0812">Transmembrane</keyword>
<dbReference type="InterPro" id="IPR019173">
    <property type="entry name" value="NADH_UbQ_OxRdtase_B5_su"/>
</dbReference>
<accession>A0A6P8YPS6</accession>
<evidence type="ECO:0000256" key="9">
    <source>
        <dbReference type="ARBA" id="ARBA00022792"/>
    </source>
</evidence>
<keyword evidence="9" id="KW-0999">Mitochondrion inner membrane</keyword>
<comment type="subcellular location">
    <subcellularLocation>
        <location evidence="2">Mitochondrion inner membrane</location>
        <topology evidence="2">Single-pass membrane protein</topology>
    </subcellularLocation>
</comment>
<evidence type="ECO:0000256" key="16">
    <source>
        <dbReference type="ARBA" id="ARBA00032550"/>
    </source>
</evidence>
<evidence type="ECO:0000256" key="17">
    <source>
        <dbReference type="SAM" id="Phobius"/>
    </source>
</evidence>
<evidence type="ECO:0000256" key="15">
    <source>
        <dbReference type="ARBA" id="ARBA00032395"/>
    </source>
</evidence>
<dbReference type="PANTHER" id="PTHR13178">
    <property type="entry name" value="NADH-UBIQUINONE OXIDOREDUCTASE SGDH SUBUNIT"/>
    <property type="match status" value="1"/>
</dbReference>
<evidence type="ECO:0000256" key="7">
    <source>
        <dbReference type="ARBA" id="ARBA00022660"/>
    </source>
</evidence>
<evidence type="ECO:0000256" key="6">
    <source>
        <dbReference type="ARBA" id="ARBA00022448"/>
    </source>
</evidence>
<proteinExistence type="inferred from homology"/>
<keyword evidence="13" id="KW-0496">Mitochondrion</keyword>
<dbReference type="Pfam" id="PF09781">
    <property type="entry name" value="NDUF_B5"/>
    <property type="match status" value="1"/>
</dbReference>
<keyword evidence="10" id="KW-0809">Transit peptide</keyword>
<keyword evidence="11" id="KW-0249">Electron transport</keyword>
<evidence type="ECO:0000256" key="2">
    <source>
        <dbReference type="ARBA" id="ARBA00004434"/>
    </source>
</evidence>
<organism evidence="19">
    <name type="scientific">Thrips palmi</name>
    <name type="common">Melon thrips</name>
    <dbReference type="NCBI Taxonomy" id="161013"/>
    <lineage>
        <taxon>Eukaryota</taxon>
        <taxon>Metazoa</taxon>
        <taxon>Ecdysozoa</taxon>
        <taxon>Arthropoda</taxon>
        <taxon>Hexapoda</taxon>
        <taxon>Insecta</taxon>
        <taxon>Pterygota</taxon>
        <taxon>Neoptera</taxon>
        <taxon>Paraneoptera</taxon>
        <taxon>Thysanoptera</taxon>
        <taxon>Terebrantia</taxon>
        <taxon>Thripoidea</taxon>
        <taxon>Thripidae</taxon>
        <taxon>Thrips</taxon>
    </lineage>
</organism>
<evidence type="ECO:0000256" key="13">
    <source>
        <dbReference type="ARBA" id="ARBA00023128"/>
    </source>
</evidence>
<evidence type="ECO:0000256" key="12">
    <source>
        <dbReference type="ARBA" id="ARBA00022989"/>
    </source>
</evidence>
<dbReference type="InParanoid" id="A0A6P8YPS6"/>
<dbReference type="RefSeq" id="XP_034236107.1">
    <property type="nucleotide sequence ID" value="XM_034380216.1"/>
</dbReference>
<evidence type="ECO:0000256" key="1">
    <source>
        <dbReference type="ARBA" id="ARBA00003195"/>
    </source>
</evidence>
<comment type="subunit">
    <text evidence="4">Complex I is composed of 45 different subunits.</text>
</comment>
<evidence type="ECO:0000256" key="10">
    <source>
        <dbReference type="ARBA" id="ARBA00022946"/>
    </source>
</evidence>
<evidence type="ECO:0000256" key="11">
    <source>
        <dbReference type="ARBA" id="ARBA00022982"/>
    </source>
</evidence>
<comment type="function">
    <text evidence="1">Accessory subunit of the mitochondrial membrane respiratory chain NADH dehydrogenase (Complex I), that is believed not to be involved in catalysis. Complex I functions in the transfer of electrons from NADH to the respiratory chain. The immediate electron acceptor for the enzyme is believed to be ubiquinone.</text>
</comment>
<keyword evidence="6" id="KW-0813">Transport</keyword>